<feature type="transmembrane region" description="Helical" evidence="10">
    <location>
        <begin position="14"/>
        <end position="35"/>
    </location>
</feature>
<keyword evidence="3 9" id="KW-0812">Transmembrane</keyword>
<dbReference type="GO" id="GO:0005886">
    <property type="term" value="C:plasma membrane"/>
    <property type="evidence" value="ECO:0007669"/>
    <property type="project" value="UniProtKB-SubCell"/>
</dbReference>
<dbReference type="eggNOG" id="KOG3656">
    <property type="taxonomic scope" value="Eukaryota"/>
</dbReference>
<comment type="similarity">
    <text evidence="9">Belongs to the G-protein coupled receptor 1 family.</text>
</comment>
<evidence type="ECO:0000259" key="11">
    <source>
        <dbReference type="PROSITE" id="PS50262"/>
    </source>
</evidence>
<keyword evidence="5 9" id="KW-0297">G-protein coupled receptor</keyword>
<dbReference type="Gene3D" id="1.20.1070.10">
    <property type="entry name" value="Rhodopsin 7-helix transmembrane proteins"/>
    <property type="match status" value="1"/>
</dbReference>
<evidence type="ECO:0000256" key="2">
    <source>
        <dbReference type="ARBA" id="ARBA00022475"/>
    </source>
</evidence>
<protein>
    <recommendedName>
        <fullName evidence="11">G-protein coupled receptors family 1 profile domain-containing protein</fullName>
    </recommendedName>
</protein>
<dbReference type="InParanoid" id="H2Z2M0"/>
<evidence type="ECO:0000313" key="13">
    <source>
        <dbReference type="Proteomes" id="UP000007875"/>
    </source>
</evidence>
<evidence type="ECO:0000256" key="3">
    <source>
        <dbReference type="ARBA" id="ARBA00022692"/>
    </source>
</evidence>
<dbReference type="InterPro" id="IPR000276">
    <property type="entry name" value="GPCR_Rhodpsn"/>
</dbReference>
<feature type="transmembrane region" description="Helical" evidence="10">
    <location>
        <begin position="47"/>
        <end position="67"/>
    </location>
</feature>
<dbReference type="Ensembl" id="ENSCSAVT00000011970.1">
    <property type="protein sequence ID" value="ENSCSAVP00000011832.1"/>
    <property type="gene ID" value="ENSCSAVG00000006942.1"/>
</dbReference>
<dbReference type="Pfam" id="PF00001">
    <property type="entry name" value="7tm_1"/>
    <property type="match status" value="2"/>
</dbReference>
<evidence type="ECO:0000256" key="10">
    <source>
        <dbReference type="SAM" id="Phobius"/>
    </source>
</evidence>
<proteinExistence type="inferred from homology"/>
<reference evidence="12" key="2">
    <citation type="submission" date="2025-08" db="UniProtKB">
        <authorList>
            <consortium name="Ensembl"/>
        </authorList>
    </citation>
    <scope>IDENTIFICATION</scope>
</reference>
<dbReference type="PRINTS" id="PR00237">
    <property type="entry name" value="GPCRRHODOPSN"/>
</dbReference>
<evidence type="ECO:0000256" key="4">
    <source>
        <dbReference type="ARBA" id="ARBA00022989"/>
    </source>
</evidence>
<dbReference type="AlphaFoldDB" id="H2Z2M0"/>
<accession>H2Z2M0</accession>
<keyword evidence="7 9" id="KW-0675">Receptor</keyword>
<feature type="transmembrane region" description="Helical" evidence="10">
    <location>
        <begin position="312"/>
        <end position="330"/>
    </location>
</feature>
<evidence type="ECO:0000256" key="9">
    <source>
        <dbReference type="RuleBase" id="RU000688"/>
    </source>
</evidence>
<evidence type="ECO:0000256" key="5">
    <source>
        <dbReference type="ARBA" id="ARBA00023040"/>
    </source>
</evidence>
<evidence type="ECO:0000256" key="8">
    <source>
        <dbReference type="ARBA" id="ARBA00023224"/>
    </source>
</evidence>
<feature type="domain" description="G-protein coupled receptors family 1 profile" evidence="11">
    <location>
        <begin position="26"/>
        <end position="370"/>
    </location>
</feature>
<name>H2Z2M0_CIOSA</name>
<dbReference type="GO" id="GO:0004930">
    <property type="term" value="F:G protein-coupled receptor activity"/>
    <property type="evidence" value="ECO:0007669"/>
    <property type="project" value="UniProtKB-KW"/>
</dbReference>
<dbReference type="PROSITE" id="PS50262">
    <property type="entry name" value="G_PROTEIN_RECEP_F1_2"/>
    <property type="match status" value="1"/>
</dbReference>
<dbReference type="HOGENOM" id="CLU_562094_0_0_1"/>
<dbReference type="GO" id="GO:0043005">
    <property type="term" value="C:neuron projection"/>
    <property type="evidence" value="ECO:0007669"/>
    <property type="project" value="TreeGrafter"/>
</dbReference>
<evidence type="ECO:0000256" key="7">
    <source>
        <dbReference type="ARBA" id="ARBA00023170"/>
    </source>
</evidence>
<dbReference type="Proteomes" id="UP000007875">
    <property type="component" value="Unassembled WGS sequence"/>
</dbReference>
<keyword evidence="6 10" id="KW-0472">Membrane</keyword>
<keyword evidence="2" id="KW-1003">Cell membrane</keyword>
<dbReference type="OMA" id="AMFVIIM"/>
<evidence type="ECO:0000256" key="6">
    <source>
        <dbReference type="ARBA" id="ARBA00023136"/>
    </source>
</evidence>
<evidence type="ECO:0000256" key="1">
    <source>
        <dbReference type="ARBA" id="ARBA00004651"/>
    </source>
</evidence>
<dbReference type="SUPFAM" id="SSF81321">
    <property type="entry name" value="Family A G protein-coupled receptor-like"/>
    <property type="match status" value="1"/>
</dbReference>
<keyword evidence="8 9" id="KW-0807">Transducer</keyword>
<dbReference type="PROSITE" id="PS00237">
    <property type="entry name" value="G_PROTEIN_RECEP_F1_1"/>
    <property type="match status" value="1"/>
</dbReference>
<keyword evidence="4 10" id="KW-1133">Transmembrane helix</keyword>
<organism evidence="12 13">
    <name type="scientific">Ciona savignyi</name>
    <name type="common">Pacific transparent sea squirt</name>
    <dbReference type="NCBI Taxonomy" id="51511"/>
    <lineage>
        <taxon>Eukaryota</taxon>
        <taxon>Metazoa</taxon>
        <taxon>Chordata</taxon>
        <taxon>Tunicata</taxon>
        <taxon>Ascidiacea</taxon>
        <taxon>Phlebobranchia</taxon>
        <taxon>Cionidae</taxon>
        <taxon>Ciona</taxon>
    </lineage>
</organism>
<reference evidence="13" key="1">
    <citation type="submission" date="2003-08" db="EMBL/GenBank/DDBJ databases">
        <authorList>
            <person name="Birren B."/>
            <person name="Nusbaum C."/>
            <person name="Abebe A."/>
            <person name="Abouelleil A."/>
            <person name="Adekoya E."/>
            <person name="Ait-zahra M."/>
            <person name="Allen N."/>
            <person name="Allen T."/>
            <person name="An P."/>
            <person name="Anderson M."/>
            <person name="Anderson S."/>
            <person name="Arachchi H."/>
            <person name="Armbruster J."/>
            <person name="Bachantsang P."/>
            <person name="Baldwin J."/>
            <person name="Barry A."/>
            <person name="Bayul T."/>
            <person name="Blitshsteyn B."/>
            <person name="Bloom T."/>
            <person name="Blye J."/>
            <person name="Boguslavskiy L."/>
            <person name="Borowsky M."/>
            <person name="Boukhgalter B."/>
            <person name="Brunache A."/>
            <person name="Butler J."/>
            <person name="Calixte N."/>
            <person name="Calvo S."/>
            <person name="Camarata J."/>
            <person name="Campo K."/>
            <person name="Chang J."/>
            <person name="Cheshatsang Y."/>
            <person name="Citroen M."/>
            <person name="Collymore A."/>
            <person name="Considine T."/>
            <person name="Cook A."/>
            <person name="Cooke P."/>
            <person name="Corum B."/>
            <person name="Cuomo C."/>
            <person name="David R."/>
            <person name="Dawoe T."/>
            <person name="Degray S."/>
            <person name="Dodge S."/>
            <person name="Dooley K."/>
            <person name="Dorje P."/>
            <person name="Dorjee K."/>
            <person name="Dorris L."/>
            <person name="Duffey N."/>
            <person name="Dupes A."/>
            <person name="Elkins T."/>
            <person name="Engels R."/>
            <person name="Erickson J."/>
            <person name="Farina A."/>
            <person name="Faro S."/>
            <person name="Ferreira P."/>
            <person name="Fischer H."/>
            <person name="Fitzgerald M."/>
            <person name="Foley K."/>
            <person name="Gage D."/>
            <person name="Galagan J."/>
            <person name="Gearin G."/>
            <person name="Gnerre S."/>
            <person name="Gnirke A."/>
            <person name="Goyette A."/>
            <person name="Graham J."/>
            <person name="Grandbois E."/>
            <person name="Gyaltsen K."/>
            <person name="Hafez N."/>
            <person name="Hagopian D."/>
            <person name="Hagos B."/>
            <person name="Hall J."/>
            <person name="Hatcher B."/>
            <person name="Heller A."/>
            <person name="Higgins H."/>
            <person name="Honan T."/>
            <person name="Horn A."/>
            <person name="Houde N."/>
            <person name="Hughes L."/>
            <person name="Hulme W."/>
            <person name="Husby E."/>
            <person name="Iliev I."/>
            <person name="Jaffe D."/>
            <person name="Jones C."/>
            <person name="Kamal M."/>
            <person name="Kamat A."/>
            <person name="Kamvysselis M."/>
            <person name="Karlsson E."/>
            <person name="Kells C."/>
            <person name="Kieu A."/>
            <person name="Kisner P."/>
            <person name="Kodira C."/>
            <person name="Kulbokas E."/>
            <person name="Labutti K."/>
            <person name="Lama D."/>
            <person name="Landers T."/>
            <person name="Leger J."/>
            <person name="Levine S."/>
            <person name="Lewis D."/>
            <person name="Lewis T."/>
            <person name="Lindblad-toh K."/>
            <person name="Liu X."/>
            <person name="Lokyitsang T."/>
            <person name="Lokyitsang Y."/>
            <person name="Lucien O."/>
            <person name="Lui A."/>
            <person name="Ma L.J."/>
            <person name="Mabbitt R."/>
            <person name="Macdonald J."/>
            <person name="Maclean C."/>
            <person name="Major J."/>
            <person name="Manning J."/>
            <person name="Marabella R."/>
            <person name="Maru K."/>
            <person name="Matthews C."/>
            <person name="Mauceli E."/>
            <person name="Mccarthy M."/>
            <person name="Mcdonough S."/>
            <person name="Mcghee T."/>
            <person name="Meldrim J."/>
            <person name="Meneus L."/>
            <person name="Mesirov J."/>
            <person name="Mihalev A."/>
            <person name="Mihova T."/>
            <person name="Mikkelsen T."/>
            <person name="Mlenga V."/>
            <person name="Moru K."/>
            <person name="Mozes J."/>
            <person name="Mulrain L."/>
            <person name="Munson G."/>
            <person name="Naylor J."/>
            <person name="Newes C."/>
            <person name="Nguyen C."/>
            <person name="Nguyen N."/>
            <person name="Nguyen T."/>
            <person name="Nicol R."/>
            <person name="Nielsen C."/>
            <person name="Nizzari M."/>
            <person name="Norbu C."/>
            <person name="Norbu N."/>
            <person name="O'donnell P."/>
            <person name="Okoawo O."/>
            <person name="O'leary S."/>
            <person name="Omotosho B."/>
            <person name="O'neill K."/>
            <person name="Osman S."/>
            <person name="Parker S."/>
            <person name="Perrin D."/>
            <person name="Phunkhang P."/>
            <person name="Piqani B."/>
            <person name="Purcell S."/>
            <person name="Rachupka T."/>
            <person name="Ramasamy U."/>
            <person name="Rameau R."/>
            <person name="Ray V."/>
            <person name="Raymond C."/>
            <person name="Retta R."/>
            <person name="Richardson S."/>
            <person name="Rise C."/>
            <person name="Rodriguez J."/>
            <person name="Rogers J."/>
            <person name="Rogov P."/>
            <person name="Rutman M."/>
            <person name="Schupbach R."/>
            <person name="Seaman C."/>
            <person name="Settipalli S."/>
            <person name="Sharpe T."/>
            <person name="Sheridan J."/>
            <person name="Sherpa N."/>
            <person name="Shi J."/>
            <person name="Smirnov S."/>
            <person name="Smith C."/>
            <person name="Sougnez C."/>
            <person name="Spencer B."/>
            <person name="Stalker J."/>
            <person name="Stange-thomann N."/>
            <person name="Stavropoulos S."/>
            <person name="Stetson K."/>
            <person name="Stone C."/>
            <person name="Stone S."/>
            <person name="Stubbs M."/>
            <person name="Talamas J."/>
            <person name="Tchuinga P."/>
            <person name="Tenzing P."/>
            <person name="Tesfaye S."/>
            <person name="Theodore J."/>
            <person name="Thoulutsang Y."/>
            <person name="Topham K."/>
            <person name="Towey S."/>
            <person name="Tsamla T."/>
            <person name="Tsomo N."/>
            <person name="Vallee D."/>
            <person name="Vassiliev H."/>
            <person name="Venkataraman V."/>
            <person name="Vinson J."/>
            <person name="Vo A."/>
            <person name="Wade C."/>
            <person name="Wang S."/>
            <person name="Wangchuk T."/>
            <person name="Wangdi T."/>
            <person name="Whittaker C."/>
            <person name="Wilkinson J."/>
            <person name="Wu Y."/>
            <person name="Wyman D."/>
            <person name="Yadav S."/>
            <person name="Yang S."/>
            <person name="Yang X."/>
            <person name="Yeager S."/>
            <person name="Yee E."/>
            <person name="Young G."/>
            <person name="Zainoun J."/>
            <person name="Zembeck L."/>
            <person name="Zimmer A."/>
            <person name="Zody M."/>
            <person name="Lander E."/>
        </authorList>
    </citation>
    <scope>NUCLEOTIDE SEQUENCE [LARGE SCALE GENOMIC DNA]</scope>
</reference>
<keyword evidence="13" id="KW-1185">Reference proteome</keyword>
<dbReference type="GO" id="GO:0042923">
    <property type="term" value="F:neuropeptide binding"/>
    <property type="evidence" value="ECO:0007669"/>
    <property type="project" value="TreeGrafter"/>
</dbReference>
<reference evidence="12" key="3">
    <citation type="submission" date="2025-09" db="UniProtKB">
        <authorList>
            <consortium name="Ensembl"/>
        </authorList>
    </citation>
    <scope>IDENTIFICATION</scope>
</reference>
<dbReference type="STRING" id="51511.ENSCSAVP00000011832"/>
<feature type="transmembrane region" description="Helical" evidence="10">
    <location>
        <begin position="350"/>
        <end position="373"/>
    </location>
</feature>
<dbReference type="PANTHER" id="PTHR24229:SF109">
    <property type="entry name" value="SOMATOSTATIN RECEPTOR TYPE 2-LIKE"/>
    <property type="match status" value="1"/>
</dbReference>
<sequence length="486" mass="55330">QCAGLPKAPKWLPALQISIALCGLVFNAVAMFVIIMLQDFKKSISHLYVLQLAIADSLFLAMLPFKAAEGLNGYWSMPHFLCHIQQAVFMLNYYAGIFFLTVMSFDRYVAIVHPVSAPWRKLRTHGNAVVITLAVWVLAIAVSIPLFVWSDVNCKCTHKFPKSDEEFRRHHRNATNINDMTDYIDDPSQFYELMNTLEPSTTRELQESAVEDPRACSNEPWVSMKIWAGMHFVFAFLLPFTIMTVCYSLITWRVMHPAISSANRRTGNRKGSSEATSQRGGKLFRSLRFSSTGSNRSANKKQTPGMAQKSRVTIIVVSLVLMFLVCWMPYNIVLLVKFSRLPFSVENCMLVENLTIVLVYLNSMINPVLYTFLGSRFFRRFSKARFVFCRNRQSAGTWSSSTQRSTTFRQRMADARRCRTTSARVSENSSSTVPAATATTGSLIYRPHDNIEAREDRFRPYTEDNADCWHGTEDPQLIVETKFLSP</sequence>
<feature type="transmembrane region" description="Helical" evidence="10">
    <location>
        <begin position="226"/>
        <end position="250"/>
    </location>
</feature>
<evidence type="ECO:0000313" key="12">
    <source>
        <dbReference type="Ensembl" id="ENSCSAVP00000011832.1"/>
    </source>
</evidence>
<comment type="subcellular location">
    <subcellularLocation>
        <location evidence="1">Cell membrane</location>
        <topology evidence="1">Multi-pass membrane protein</topology>
    </subcellularLocation>
</comment>
<feature type="transmembrane region" description="Helical" evidence="10">
    <location>
        <begin position="126"/>
        <end position="149"/>
    </location>
</feature>
<dbReference type="InterPro" id="IPR017452">
    <property type="entry name" value="GPCR_Rhodpsn_7TM"/>
</dbReference>
<dbReference type="GeneTree" id="ENSGT01130000278323"/>
<feature type="transmembrane region" description="Helical" evidence="10">
    <location>
        <begin position="87"/>
        <end position="105"/>
    </location>
</feature>
<dbReference type="GO" id="GO:0007218">
    <property type="term" value="P:neuropeptide signaling pathway"/>
    <property type="evidence" value="ECO:0007669"/>
    <property type="project" value="TreeGrafter"/>
</dbReference>
<dbReference type="PANTHER" id="PTHR24229">
    <property type="entry name" value="NEUROPEPTIDES RECEPTOR"/>
    <property type="match status" value="1"/>
</dbReference>